<dbReference type="Gene3D" id="3.40.50.720">
    <property type="entry name" value="NAD(P)-binding Rossmann-like Domain"/>
    <property type="match status" value="1"/>
</dbReference>
<dbReference type="Pfam" id="PF13460">
    <property type="entry name" value="NAD_binding_10"/>
    <property type="match status" value="1"/>
</dbReference>
<dbReference type="PANTHER" id="PTHR15020">
    <property type="entry name" value="FLAVIN REDUCTASE-RELATED"/>
    <property type="match status" value="1"/>
</dbReference>
<dbReference type="PANTHER" id="PTHR15020:SF50">
    <property type="entry name" value="UPF0659 PROTEIN YMR090W"/>
    <property type="match status" value="1"/>
</dbReference>
<keyword evidence="3" id="KW-1185">Reference proteome</keyword>
<name>A0A1H1MF27_9FLAO</name>
<feature type="domain" description="NAD(P)-binding" evidence="1">
    <location>
        <begin position="8"/>
        <end position="190"/>
    </location>
</feature>
<sequence>MENILIAGATGDTGKRVIEILNNSESFSPLALIRKEEQRQQFEDMEVEAVLGDLEGDVSHTMKGIDKVIFAAGSGGDTSDEKTDAIDRDGAKKLIDAAIAAKVKKFVMLSSMGADDPSKNEDLRHYLEAKKEADDYLRESGIPYTIVRPGALTDDLGLAKVEVAKGSLNKRGEISRDDVAFILVMSLADPLVKNVTFEAIEGEESIKSALIELSDLG</sequence>
<proteinExistence type="predicted"/>
<dbReference type="EMBL" id="LT629745">
    <property type="protein sequence ID" value="SDR85358.1"/>
    <property type="molecule type" value="Genomic_DNA"/>
</dbReference>
<dbReference type="AlphaFoldDB" id="A0A1H1MF27"/>
<dbReference type="CDD" id="cd05243">
    <property type="entry name" value="SDR_a5"/>
    <property type="match status" value="1"/>
</dbReference>
<evidence type="ECO:0000259" key="1">
    <source>
        <dbReference type="Pfam" id="PF13460"/>
    </source>
</evidence>
<dbReference type="Proteomes" id="UP000198858">
    <property type="component" value="Chromosome I"/>
</dbReference>
<dbReference type="STRING" id="1250231.SAMN04488552_1278"/>
<dbReference type="SUPFAM" id="SSF51735">
    <property type="entry name" value="NAD(P)-binding Rossmann-fold domains"/>
    <property type="match status" value="1"/>
</dbReference>
<evidence type="ECO:0000313" key="2">
    <source>
        <dbReference type="EMBL" id="SDR85358.1"/>
    </source>
</evidence>
<evidence type="ECO:0000313" key="3">
    <source>
        <dbReference type="Proteomes" id="UP000198858"/>
    </source>
</evidence>
<dbReference type="RefSeq" id="WP_026933148.1">
    <property type="nucleotide sequence ID" value="NZ_LT629745.1"/>
</dbReference>
<dbReference type="InterPro" id="IPR016040">
    <property type="entry name" value="NAD(P)-bd_dom"/>
</dbReference>
<organism evidence="2 3">
    <name type="scientific">Christiangramia echinicola</name>
    <dbReference type="NCBI Taxonomy" id="279359"/>
    <lineage>
        <taxon>Bacteria</taxon>
        <taxon>Pseudomonadati</taxon>
        <taxon>Bacteroidota</taxon>
        <taxon>Flavobacteriia</taxon>
        <taxon>Flavobacteriales</taxon>
        <taxon>Flavobacteriaceae</taxon>
        <taxon>Christiangramia</taxon>
    </lineage>
</organism>
<accession>A0A1H1MF27</accession>
<dbReference type="InterPro" id="IPR036291">
    <property type="entry name" value="NAD(P)-bd_dom_sf"/>
</dbReference>
<gene>
    <name evidence="2" type="ORF">SAMN04488552_1278</name>
</gene>
<reference evidence="2 3" key="1">
    <citation type="submission" date="2016-10" db="EMBL/GenBank/DDBJ databases">
        <authorList>
            <person name="Varghese N."/>
            <person name="Submissions S."/>
        </authorList>
    </citation>
    <scope>NUCLEOTIDE SEQUENCE [LARGE SCALE GENOMIC DNA]</scope>
    <source>
        <strain evidence="2 3">Mar_2010_102</strain>
    </source>
</reference>
<protein>
    <submittedName>
        <fullName evidence="2">Uncharacterized conserved protein YbjT, contains NAD(P)-binding and DUF2867 domains</fullName>
    </submittedName>
</protein>